<sequence>MKKVILSTVVVFGLGLGFAHAQNKAALELEHANKTASGIDSDDGDMSKMKAAGKCNADQSGKMKSKMKYPVRKPNKAELELEHANKLSTGIDSEDGDMKNMKAQGKCNTGK</sequence>
<reference evidence="2" key="1">
    <citation type="submission" date="2016-10" db="EMBL/GenBank/DDBJ databases">
        <authorList>
            <person name="de Groot N.N."/>
        </authorList>
    </citation>
    <scope>NUCLEOTIDE SEQUENCE</scope>
</reference>
<name>A0A1W1BF92_9ZZZZ</name>
<feature type="compositionally biased region" description="Basic residues" evidence="1">
    <location>
        <begin position="63"/>
        <end position="74"/>
    </location>
</feature>
<feature type="compositionally biased region" description="Basic and acidic residues" evidence="1">
    <location>
        <begin position="75"/>
        <end position="85"/>
    </location>
</feature>
<organism evidence="2">
    <name type="scientific">hydrothermal vent metagenome</name>
    <dbReference type="NCBI Taxonomy" id="652676"/>
    <lineage>
        <taxon>unclassified sequences</taxon>
        <taxon>metagenomes</taxon>
        <taxon>ecological metagenomes</taxon>
    </lineage>
</organism>
<dbReference type="EMBL" id="FPHD01000019">
    <property type="protein sequence ID" value="SFV52220.1"/>
    <property type="molecule type" value="Genomic_DNA"/>
</dbReference>
<gene>
    <name evidence="2" type="ORF">MNB_SV-8-375</name>
</gene>
<evidence type="ECO:0000256" key="1">
    <source>
        <dbReference type="SAM" id="MobiDB-lite"/>
    </source>
</evidence>
<evidence type="ECO:0000313" key="2">
    <source>
        <dbReference type="EMBL" id="SFV52220.1"/>
    </source>
</evidence>
<protein>
    <submittedName>
        <fullName evidence="2">Uncharacterized protein</fullName>
    </submittedName>
</protein>
<dbReference type="AlphaFoldDB" id="A0A1W1BF92"/>
<accession>A0A1W1BF92</accession>
<proteinExistence type="predicted"/>
<feature type="region of interest" description="Disordered" evidence="1">
    <location>
        <begin position="36"/>
        <end position="111"/>
    </location>
</feature>